<evidence type="ECO:0000313" key="12">
    <source>
        <dbReference type="Proteomes" id="UP000036367"/>
    </source>
</evidence>
<feature type="chain" id="PRO_5023414777" description="Aspartate 1-decarboxylase beta chain" evidence="9">
    <location>
        <begin position="1"/>
        <end position="27"/>
    </location>
</feature>
<evidence type="ECO:0000256" key="1">
    <source>
        <dbReference type="ARBA" id="ARBA00022490"/>
    </source>
</evidence>
<evidence type="ECO:0000256" key="9">
    <source>
        <dbReference type="HAMAP-Rule" id="MF_00446"/>
    </source>
</evidence>
<accession>A0A0J1BIE2</accession>
<dbReference type="Gene3D" id="2.40.40.20">
    <property type="match status" value="1"/>
</dbReference>
<keyword evidence="7 9" id="KW-0704">Schiff base</keyword>
<dbReference type="InterPro" id="IPR003190">
    <property type="entry name" value="Asp_decarbox"/>
</dbReference>
<feature type="region of interest" description="Disordered" evidence="10">
    <location>
        <begin position="119"/>
        <end position="162"/>
    </location>
</feature>
<evidence type="ECO:0000256" key="3">
    <source>
        <dbReference type="ARBA" id="ARBA00022793"/>
    </source>
</evidence>
<dbReference type="STRING" id="595434.RISK_001439"/>
<comment type="subunit">
    <text evidence="9">Heterooctamer of four alpha and four beta subunits.</text>
</comment>
<evidence type="ECO:0000256" key="5">
    <source>
        <dbReference type="ARBA" id="ARBA00023145"/>
    </source>
</evidence>
<dbReference type="EC" id="4.1.1.11" evidence="9"/>
<evidence type="ECO:0000256" key="4">
    <source>
        <dbReference type="ARBA" id="ARBA00022813"/>
    </source>
</evidence>
<feature type="active site" description="Schiff-base intermediate with substrate; via pyruvic acid" evidence="9">
    <location>
        <position position="28"/>
    </location>
</feature>
<dbReference type="Proteomes" id="UP000036367">
    <property type="component" value="Unassembled WGS sequence"/>
</dbReference>
<sequence length="162" mass="17144">MDTPYRKMLAAKIHRATVTGADVNYEGSLTVPPELLAAAKIHPYESLHVWNVTRGTRLETYAIEGLPNSNDVCANGAAAHLIRPGDHVILAAYAMVPEADAATHQPRLIFVDDNNQLSHTGPEIAGPGLRSNAEASQPDHNGPPLASSSPKTPDGQPLAEGC</sequence>
<dbReference type="NCBIfam" id="TIGR00223">
    <property type="entry name" value="panD"/>
    <property type="match status" value="1"/>
</dbReference>
<keyword evidence="12" id="KW-1185">Reference proteome</keyword>
<evidence type="ECO:0000256" key="8">
    <source>
        <dbReference type="ARBA" id="ARBA00023317"/>
    </source>
</evidence>
<reference evidence="11" key="1">
    <citation type="submission" date="2015-05" db="EMBL/GenBank/DDBJ databases">
        <title>Permanent draft genome of Rhodopirellula islandicus K833.</title>
        <authorList>
            <person name="Kizina J."/>
            <person name="Richter M."/>
            <person name="Glockner F.O."/>
            <person name="Harder J."/>
        </authorList>
    </citation>
    <scope>NUCLEOTIDE SEQUENCE [LARGE SCALE GENOMIC DNA]</scope>
    <source>
        <strain evidence="11">K833</strain>
    </source>
</reference>
<dbReference type="Pfam" id="PF02261">
    <property type="entry name" value="Asp_decarbox"/>
    <property type="match status" value="1"/>
</dbReference>
<comment type="function">
    <text evidence="9">Catalyzes the pyruvoyl-dependent decarboxylation of aspartate to produce beta-alanine.</text>
</comment>
<keyword evidence="4 9" id="KW-0068">Autocatalytic cleavage</keyword>
<comment type="caution">
    <text evidence="11">The sequence shown here is derived from an EMBL/GenBank/DDBJ whole genome shotgun (WGS) entry which is preliminary data.</text>
</comment>
<keyword evidence="1 9" id="KW-0963">Cytoplasm</keyword>
<dbReference type="AlphaFoldDB" id="A0A0J1BIE2"/>
<name>A0A0J1BIE2_RHOIS</name>
<dbReference type="GO" id="GO:0015940">
    <property type="term" value="P:pantothenate biosynthetic process"/>
    <property type="evidence" value="ECO:0007669"/>
    <property type="project" value="UniProtKB-UniRule"/>
</dbReference>
<feature type="chain" id="PRO_5023414778" description="Aspartate 1-decarboxylase alpha chain" evidence="9">
    <location>
        <begin position="28"/>
        <end position="162"/>
    </location>
</feature>
<dbReference type="HAMAP" id="MF_00446">
    <property type="entry name" value="PanD"/>
    <property type="match status" value="1"/>
</dbReference>
<dbReference type="OrthoDB" id="9803983at2"/>
<evidence type="ECO:0000313" key="11">
    <source>
        <dbReference type="EMBL" id="KLU06228.1"/>
    </source>
</evidence>
<evidence type="ECO:0000256" key="10">
    <source>
        <dbReference type="SAM" id="MobiDB-lite"/>
    </source>
</evidence>
<keyword evidence="5 9" id="KW-0865">Zymogen</keyword>
<evidence type="ECO:0000256" key="7">
    <source>
        <dbReference type="ARBA" id="ARBA00023270"/>
    </source>
</evidence>
<keyword evidence="6 9" id="KW-0456">Lyase</keyword>
<evidence type="ECO:0000256" key="6">
    <source>
        <dbReference type="ARBA" id="ARBA00023239"/>
    </source>
</evidence>
<gene>
    <name evidence="9" type="primary">panD</name>
    <name evidence="11" type="ORF">RISK_001439</name>
</gene>
<dbReference type="RefSeq" id="WP_047813551.1">
    <property type="nucleotide sequence ID" value="NZ_LECT01000015.1"/>
</dbReference>
<dbReference type="PANTHER" id="PTHR21012:SF0">
    <property type="entry name" value="ASPARTATE 1-DECARBOXYLASE"/>
    <property type="match status" value="1"/>
</dbReference>
<dbReference type="PATRIC" id="fig|595434.4.peg.1377"/>
<feature type="binding site" evidence="9">
    <location>
        <position position="60"/>
    </location>
    <ligand>
        <name>substrate</name>
    </ligand>
</feature>
<dbReference type="SUPFAM" id="SSF50692">
    <property type="entry name" value="ADC-like"/>
    <property type="match status" value="1"/>
</dbReference>
<dbReference type="GO" id="GO:0006523">
    <property type="term" value="P:alanine biosynthetic process"/>
    <property type="evidence" value="ECO:0007669"/>
    <property type="project" value="InterPro"/>
</dbReference>
<keyword evidence="8 9" id="KW-0670">Pyruvate</keyword>
<comment type="cofactor">
    <cofactor evidence="9">
        <name>pyruvate</name>
        <dbReference type="ChEBI" id="CHEBI:15361"/>
    </cofactor>
    <text evidence="9">Binds 1 pyruvoyl group covalently per subunit.</text>
</comment>
<dbReference type="GO" id="GO:0005829">
    <property type="term" value="C:cytosol"/>
    <property type="evidence" value="ECO:0007669"/>
    <property type="project" value="TreeGrafter"/>
</dbReference>
<keyword evidence="2 9" id="KW-0566">Pantothenate biosynthesis</keyword>
<keyword evidence="3 9" id="KW-0210">Decarboxylase</keyword>
<dbReference type="UniPathway" id="UPA00028">
    <property type="reaction ID" value="UER00002"/>
</dbReference>
<evidence type="ECO:0000256" key="2">
    <source>
        <dbReference type="ARBA" id="ARBA00022655"/>
    </source>
</evidence>
<feature type="active site" description="Proton donor" evidence="9">
    <location>
        <position position="61"/>
    </location>
</feature>
<dbReference type="PANTHER" id="PTHR21012">
    <property type="entry name" value="ASPARTATE 1-DECARBOXYLASE"/>
    <property type="match status" value="1"/>
</dbReference>
<comment type="catalytic activity">
    <reaction evidence="9">
        <text>L-aspartate + H(+) = beta-alanine + CO2</text>
        <dbReference type="Rhea" id="RHEA:19497"/>
        <dbReference type="ChEBI" id="CHEBI:15378"/>
        <dbReference type="ChEBI" id="CHEBI:16526"/>
        <dbReference type="ChEBI" id="CHEBI:29991"/>
        <dbReference type="ChEBI" id="CHEBI:57966"/>
        <dbReference type="EC" id="4.1.1.11"/>
    </reaction>
</comment>
<feature type="binding site" evidence="9">
    <location>
        <begin position="76"/>
        <end position="78"/>
    </location>
    <ligand>
        <name>substrate</name>
    </ligand>
</feature>
<comment type="similarity">
    <text evidence="9">Belongs to the PanD family.</text>
</comment>
<dbReference type="GO" id="GO:0004068">
    <property type="term" value="F:aspartate 1-decarboxylase activity"/>
    <property type="evidence" value="ECO:0007669"/>
    <property type="project" value="UniProtKB-UniRule"/>
</dbReference>
<organism evidence="11 12">
    <name type="scientific">Rhodopirellula islandica</name>
    <dbReference type="NCBI Taxonomy" id="595434"/>
    <lineage>
        <taxon>Bacteria</taxon>
        <taxon>Pseudomonadati</taxon>
        <taxon>Planctomycetota</taxon>
        <taxon>Planctomycetia</taxon>
        <taxon>Pirellulales</taxon>
        <taxon>Pirellulaceae</taxon>
        <taxon>Rhodopirellula</taxon>
    </lineage>
</organism>
<comment type="PTM">
    <text evidence="9">Is synthesized initially as an inactive proenzyme, which is activated by self-cleavage at a specific serine bond to produce a beta-subunit with a hydroxyl group at its C-terminus and an alpha-subunit with a pyruvoyl group at its N-terminus.</text>
</comment>
<dbReference type="EMBL" id="LECT01000015">
    <property type="protein sequence ID" value="KLU06228.1"/>
    <property type="molecule type" value="Genomic_DNA"/>
</dbReference>
<comment type="subcellular location">
    <subcellularLocation>
        <location evidence="9">Cytoplasm</location>
    </subcellularLocation>
</comment>
<protein>
    <recommendedName>
        <fullName evidence="9">Aspartate 1-decarboxylase</fullName>
        <ecNumber evidence="9">4.1.1.11</ecNumber>
    </recommendedName>
    <alternativeName>
        <fullName evidence="9">Aspartate alpha-decarboxylase</fullName>
    </alternativeName>
    <component>
        <recommendedName>
            <fullName evidence="9">Aspartate 1-decarboxylase beta chain</fullName>
        </recommendedName>
    </component>
    <component>
        <recommendedName>
            <fullName evidence="9">Aspartate 1-decarboxylase alpha chain</fullName>
        </recommendedName>
    </component>
</protein>
<feature type="modified residue" description="Pyruvic acid (Ser)" evidence="9">
    <location>
        <position position="28"/>
    </location>
</feature>
<comment type="pathway">
    <text evidence="9">Cofactor biosynthesis; (R)-pantothenate biosynthesis; beta-alanine from L-aspartate: step 1/1.</text>
</comment>
<proteinExistence type="inferred from homology"/>
<dbReference type="InterPro" id="IPR009010">
    <property type="entry name" value="Asp_de-COase-like_dom_sf"/>
</dbReference>
<dbReference type="CDD" id="cd06919">
    <property type="entry name" value="Asp_decarbox"/>
    <property type="match status" value="1"/>
</dbReference>